<dbReference type="EMBL" id="JBBPFD010000008">
    <property type="protein sequence ID" value="KAK7915523.1"/>
    <property type="molecule type" value="Genomic_DNA"/>
</dbReference>
<evidence type="ECO:0000256" key="1">
    <source>
        <dbReference type="SAM" id="MobiDB-lite"/>
    </source>
</evidence>
<feature type="region of interest" description="Disordered" evidence="1">
    <location>
        <begin position="33"/>
        <end position="87"/>
    </location>
</feature>
<keyword evidence="3" id="KW-1185">Reference proteome</keyword>
<evidence type="ECO:0000313" key="3">
    <source>
        <dbReference type="Proteomes" id="UP001460270"/>
    </source>
</evidence>
<organism evidence="2 3">
    <name type="scientific">Mugilogobius chulae</name>
    <name type="common">yellowstripe goby</name>
    <dbReference type="NCBI Taxonomy" id="88201"/>
    <lineage>
        <taxon>Eukaryota</taxon>
        <taxon>Metazoa</taxon>
        <taxon>Chordata</taxon>
        <taxon>Craniata</taxon>
        <taxon>Vertebrata</taxon>
        <taxon>Euteleostomi</taxon>
        <taxon>Actinopterygii</taxon>
        <taxon>Neopterygii</taxon>
        <taxon>Teleostei</taxon>
        <taxon>Neoteleostei</taxon>
        <taxon>Acanthomorphata</taxon>
        <taxon>Gobiaria</taxon>
        <taxon>Gobiiformes</taxon>
        <taxon>Gobioidei</taxon>
        <taxon>Gobiidae</taxon>
        <taxon>Gobionellinae</taxon>
        <taxon>Mugilogobius</taxon>
    </lineage>
</organism>
<comment type="caution">
    <text evidence="2">The sequence shown here is derived from an EMBL/GenBank/DDBJ whole genome shotgun (WGS) entry which is preliminary data.</text>
</comment>
<feature type="compositionally biased region" description="Low complexity" evidence="1">
    <location>
        <begin position="58"/>
        <end position="73"/>
    </location>
</feature>
<name>A0AAW0P1Z1_9GOBI</name>
<reference evidence="3" key="1">
    <citation type="submission" date="2024-04" db="EMBL/GenBank/DDBJ databases">
        <title>Salinicola lusitanus LLJ914,a marine bacterium isolated from the Okinawa Trough.</title>
        <authorList>
            <person name="Li J."/>
        </authorList>
    </citation>
    <scope>NUCLEOTIDE SEQUENCE [LARGE SCALE GENOMIC DNA]</scope>
</reference>
<accession>A0AAW0P1Z1</accession>
<proteinExistence type="predicted"/>
<sequence length="87" mass="8994">MRSSRVFLDLETTRPRRASPSRWCCFGCEEDSARGRTGAVTGAETGAGAETGEETETGAETGAGAVTGAETGAMHGQEGLKEKRGAE</sequence>
<protein>
    <submittedName>
        <fullName evidence="2">Uncharacterized protein</fullName>
    </submittedName>
</protein>
<feature type="compositionally biased region" description="Low complexity" evidence="1">
    <location>
        <begin position="37"/>
        <end position="50"/>
    </location>
</feature>
<dbReference type="AlphaFoldDB" id="A0AAW0P1Z1"/>
<gene>
    <name evidence="2" type="ORF">WMY93_011284</name>
</gene>
<dbReference type="Proteomes" id="UP001460270">
    <property type="component" value="Unassembled WGS sequence"/>
</dbReference>
<evidence type="ECO:0000313" key="2">
    <source>
        <dbReference type="EMBL" id="KAK7915523.1"/>
    </source>
</evidence>
<feature type="compositionally biased region" description="Basic and acidic residues" evidence="1">
    <location>
        <begin position="78"/>
        <end position="87"/>
    </location>
</feature>